<comment type="caution">
    <text evidence="2">The sequence shown here is derived from an EMBL/GenBank/DDBJ whole genome shotgun (WGS) entry which is preliminary data.</text>
</comment>
<name>A0ABV3JE09_9ACTN</name>
<feature type="region of interest" description="Disordered" evidence="1">
    <location>
        <begin position="1"/>
        <end position="30"/>
    </location>
</feature>
<protein>
    <submittedName>
        <fullName evidence="2">Uncharacterized protein</fullName>
    </submittedName>
</protein>
<evidence type="ECO:0000313" key="3">
    <source>
        <dbReference type="Proteomes" id="UP001552527"/>
    </source>
</evidence>
<evidence type="ECO:0000256" key="1">
    <source>
        <dbReference type="SAM" id="MobiDB-lite"/>
    </source>
</evidence>
<accession>A0ABV3JE09</accession>
<evidence type="ECO:0000313" key="2">
    <source>
        <dbReference type="EMBL" id="MEV5246390.1"/>
    </source>
</evidence>
<organism evidence="2 3">
    <name type="scientific">Streptomyces werraensis</name>
    <dbReference type="NCBI Taxonomy" id="68284"/>
    <lineage>
        <taxon>Bacteria</taxon>
        <taxon>Bacillati</taxon>
        <taxon>Actinomycetota</taxon>
        <taxon>Actinomycetes</taxon>
        <taxon>Kitasatosporales</taxon>
        <taxon>Streptomycetaceae</taxon>
        <taxon>Streptomyces</taxon>
    </lineage>
</organism>
<proteinExistence type="predicted"/>
<feature type="compositionally biased region" description="Basic residues" evidence="1">
    <location>
        <begin position="1"/>
        <end position="11"/>
    </location>
</feature>
<gene>
    <name evidence="2" type="ORF">AB0K95_14105</name>
</gene>
<keyword evidence="3" id="KW-1185">Reference proteome</keyword>
<dbReference type="EMBL" id="JBFATE010000005">
    <property type="protein sequence ID" value="MEV5246390.1"/>
    <property type="molecule type" value="Genomic_DNA"/>
</dbReference>
<reference evidence="2 3" key="1">
    <citation type="submission" date="2024-06" db="EMBL/GenBank/DDBJ databases">
        <title>The Natural Products Discovery Center: Release of the First 8490 Sequenced Strains for Exploring Actinobacteria Biosynthetic Diversity.</title>
        <authorList>
            <person name="Kalkreuter E."/>
            <person name="Kautsar S.A."/>
            <person name="Yang D."/>
            <person name="Bader C.D."/>
            <person name="Teijaro C.N."/>
            <person name="Fluegel L."/>
            <person name="Davis C.M."/>
            <person name="Simpson J.R."/>
            <person name="Lauterbach L."/>
            <person name="Steele A.D."/>
            <person name="Gui C."/>
            <person name="Meng S."/>
            <person name="Li G."/>
            <person name="Viehrig K."/>
            <person name="Ye F."/>
            <person name="Su P."/>
            <person name="Kiefer A.F."/>
            <person name="Nichols A."/>
            <person name="Cepeda A.J."/>
            <person name="Yan W."/>
            <person name="Fan B."/>
            <person name="Jiang Y."/>
            <person name="Adhikari A."/>
            <person name="Zheng C.-J."/>
            <person name="Schuster L."/>
            <person name="Cowan T.M."/>
            <person name="Smanski M.J."/>
            <person name="Chevrette M.G."/>
            <person name="De Carvalho L.P.S."/>
            <person name="Shen B."/>
        </authorList>
    </citation>
    <scope>NUCLEOTIDE SEQUENCE [LARGE SCALE GENOMIC DNA]</scope>
    <source>
        <strain evidence="2 3">NPDC052768</strain>
    </source>
</reference>
<dbReference type="Proteomes" id="UP001552527">
    <property type="component" value="Unassembled WGS sequence"/>
</dbReference>
<sequence>MTGRTNARRKGSSPPSPEPSQKNDSPPPDAVAEVVTRFEAYARARAARDSLLPGARTGPWHEQHAFDDLQAAVVRLRDSARRPAGGA</sequence>
<dbReference type="RefSeq" id="WP_225625356.1">
    <property type="nucleotide sequence ID" value="NZ_JBEOSL010000018.1"/>
</dbReference>